<evidence type="ECO:0000313" key="4">
    <source>
        <dbReference type="Proteomes" id="UP001209878"/>
    </source>
</evidence>
<name>A0AAD9NUC2_RIDPI</name>
<keyword evidence="2" id="KW-1133">Transmembrane helix</keyword>
<gene>
    <name evidence="3" type="ORF">NP493_338g02023</name>
</gene>
<organism evidence="3 4">
    <name type="scientific">Ridgeia piscesae</name>
    <name type="common">Tubeworm</name>
    <dbReference type="NCBI Taxonomy" id="27915"/>
    <lineage>
        <taxon>Eukaryota</taxon>
        <taxon>Metazoa</taxon>
        <taxon>Spiralia</taxon>
        <taxon>Lophotrochozoa</taxon>
        <taxon>Annelida</taxon>
        <taxon>Polychaeta</taxon>
        <taxon>Sedentaria</taxon>
        <taxon>Canalipalpata</taxon>
        <taxon>Sabellida</taxon>
        <taxon>Siboglinidae</taxon>
        <taxon>Ridgeia</taxon>
    </lineage>
</organism>
<evidence type="ECO:0000313" key="3">
    <source>
        <dbReference type="EMBL" id="KAK2182695.1"/>
    </source>
</evidence>
<proteinExistence type="predicted"/>
<feature type="region of interest" description="Disordered" evidence="1">
    <location>
        <begin position="69"/>
        <end position="92"/>
    </location>
</feature>
<dbReference type="Proteomes" id="UP001209878">
    <property type="component" value="Unassembled WGS sequence"/>
</dbReference>
<evidence type="ECO:0000256" key="1">
    <source>
        <dbReference type="SAM" id="MobiDB-lite"/>
    </source>
</evidence>
<keyword evidence="2" id="KW-0812">Transmembrane</keyword>
<protein>
    <submittedName>
        <fullName evidence="3">Uncharacterized protein</fullName>
    </submittedName>
</protein>
<evidence type="ECO:0000256" key="2">
    <source>
        <dbReference type="SAM" id="Phobius"/>
    </source>
</evidence>
<accession>A0AAD9NUC2</accession>
<reference evidence="3" key="1">
    <citation type="journal article" date="2023" name="Mol. Biol. Evol.">
        <title>Third-Generation Sequencing Reveals the Adaptive Role of the Epigenome in Three Deep-Sea Polychaetes.</title>
        <authorList>
            <person name="Perez M."/>
            <person name="Aroh O."/>
            <person name="Sun Y."/>
            <person name="Lan Y."/>
            <person name="Juniper S.K."/>
            <person name="Young C.R."/>
            <person name="Angers B."/>
            <person name="Qian P.Y."/>
        </authorList>
    </citation>
    <scope>NUCLEOTIDE SEQUENCE</scope>
    <source>
        <strain evidence="3">R07B-5</strain>
    </source>
</reference>
<feature type="transmembrane region" description="Helical" evidence="2">
    <location>
        <begin position="12"/>
        <end position="39"/>
    </location>
</feature>
<keyword evidence="4" id="KW-1185">Reference proteome</keyword>
<sequence>MYYGEEHVPQTMLLLPQIFMCINSLIQELSLVAIILWLLHWVYAETFGKSQSNATPTVDVVNMAVDSSDDQQMSDSYRGAGESHGRYVRMPN</sequence>
<comment type="caution">
    <text evidence="3">The sequence shown here is derived from an EMBL/GenBank/DDBJ whole genome shotgun (WGS) entry which is preliminary data.</text>
</comment>
<keyword evidence="2" id="KW-0472">Membrane</keyword>
<dbReference type="EMBL" id="JAODUO010000340">
    <property type="protein sequence ID" value="KAK2182695.1"/>
    <property type="molecule type" value="Genomic_DNA"/>
</dbReference>
<dbReference type="AlphaFoldDB" id="A0AAD9NUC2"/>